<organism evidence="8 9">
    <name type="scientific">Paenibacillus terrae</name>
    <dbReference type="NCBI Taxonomy" id="159743"/>
    <lineage>
        <taxon>Bacteria</taxon>
        <taxon>Bacillati</taxon>
        <taxon>Bacillota</taxon>
        <taxon>Bacilli</taxon>
        <taxon>Bacillales</taxon>
        <taxon>Paenibacillaceae</taxon>
        <taxon>Paenibacillus</taxon>
    </lineage>
</organism>
<dbReference type="OrthoDB" id="9813047at2"/>
<protein>
    <submittedName>
        <fullName evidence="8">Transporter</fullName>
    </submittedName>
</protein>
<dbReference type="Pfam" id="PF25989">
    <property type="entry name" value="YknX_C"/>
    <property type="match status" value="1"/>
</dbReference>
<keyword evidence="3" id="KW-0175">Coiled coil</keyword>
<proteinExistence type="inferred from homology"/>
<dbReference type="InterPro" id="IPR059052">
    <property type="entry name" value="HH_YbhG-like"/>
</dbReference>
<evidence type="ECO:0000256" key="4">
    <source>
        <dbReference type="SAM" id="SignalP"/>
    </source>
</evidence>
<sequence length="474" mass="49999">MKLLNRTRIKMLVTGITFAMVVSGCSSASEDTTVKSGQPVHIQKVTMKPLANEFNLAGTLQASNQTTVSFEANGRILNTTVEVGDQVHKGAVLAKLDTTTYQLQLAQAKATIEKAKAGVSQADASVQSAHASIRNAQSQINSAQSKLQELNNGAKKQEIAQAKNAVTAATNMYNKKKADAVRTQSLFQAGAVSLTENENAQLEVTNAQKSLSDAQEKLSLLLAGASQEQRAQASDGVDQARAGLESAMATQQQGLASKAQAQASYEDAVAAYEQTALALKKATLTSPISGVVIEKKVADGQLGSSGSEAFIVGNIRTLKVLLPVPDSEILSWKKDQKVNISLYNEIRTGTVTQIYPSTNSKTGSINVEVTIPNPELNWKPGQVISASKSVNQNEALLVPVEAVISTGDDPYVFKVVNGKAVKTAIKVGKVTNNQFEVVSGLQAGDQIVTQGAGTLFNGDLLGNDVLGKSEESSK</sequence>
<dbReference type="SUPFAM" id="SSF111369">
    <property type="entry name" value="HlyD-like secretion proteins"/>
    <property type="match status" value="2"/>
</dbReference>
<dbReference type="InterPro" id="IPR058792">
    <property type="entry name" value="Beta-barrel_RND_2"/>
</dbReference>
<dbReference type="PROSITE" id="PS51257">
    <property type="entry name" value="PROKAR_LIPOPROTEIN"/>
    <property type="match status" value="1"/>
</dbReference>
<keyword evidence="4" id="KW-0732">Signal</keyword>
<name>A0A0D7X345_9BACL</name>
<feature type="domain" description="YknX-like C-terminal permuted SH3-like" evidence="7">
    <location>
        <begin position="396"/>
        <end position="458"/>
    </location>
</feature>
<gene>
    <name evidence="8" type="ORF">QD47_09885</name>
</gene>
<dbReference type="Proteomes" id="UP000032534">
    <property type="component" value="Unassembled WGS sequence"/>
</dbReference>
<evidence type="ECO:0000259" key="6">
    <source>
        <dbReference type="Pfam" id="PF25954"/>
    </source>
</evidence>
<dbReference type="InterPro" id="IPR058637">
    <property type="entry name" value="YknX-like_C"/>
</dbReference>
<evidence type="ECO:0000259" key="5">
    <source>
        <dbReference type="Pfam" id="PF25881"/>
    </source>
</evidence>
<dbReference type="Pfam" id="PF25954">
    <property type="entry name" value="Beta-barrel_RND_2"/>
    <property type="match status" value="1"/>
</dbReference>
<dbReference type="Gene3D" id="2.40.420.20">
    <property type="match status" value="1"/>
</dbReference>
<dbReference type="PANTHER" id="PTHR30469">
    <property type="entry name" value="MULTIDRUG RESISTANCE PROTEIN MDTA"/>
    <property type="match status" value="1"/>
</dbReference>
<feature type="domain" description="CusB-like beta-barrel" evidence="6">
    <location>
        <begin position="324"/>
        <end position="386"/>
    </location>
</feature>
<dbReference type="GO" id="GO:0015562">
    <property type="term" value="F:efflux transmembrane transporter activity"/>
    <property type="evidence" value="ECO:0007669"/>
    <property type="project" value="TreeGrafter"/>
</dbReference>
<reference evidence="8 9" key="1">
    <citation type="submission" date="2014-11" db="EMBL/GenBank/DDBJ databases">
        <title>Draft Genome Sequences of Paenibacillus polymyxa NRRL B-30509 and Paenibacillus terrae NRRL B-30644, Strains from a Poultry Environment that Produce Tridecaptin A and Paenicidins.</title>
        <authorList>
            <person name="van Belkum M.J."/>
            <person name="Lohans C.T."/>
            <person name="Vederas J.C."/>
        </authorList>
    </citation>
    <scope>NUCLEOTIDE SEQUENCE [LARGE SCALE GENOMIC DNA]</scope>
    <source>
        <strain evidence="8 9">NRRL B-30644</strain>
    </source>
</reference>
<feature type="signal peptide" evidence="4">
    <location>
        <begin position="1"/>
        <end position="28"/>
    </location>
</feature>
<feature type="coiled-coil region" evidence="3">
    <location>
        <begin position="126"/>
        <end position="160"/>
    </location>
</feature>
<keyword evidence="2" id="KW-0813">Transport</keyword>
<dbReference type="InterPro" id="IPR006143">
    <property type="entry name" value="RND_pump_MFP"/>
</dbReference>
<feature type="chain" id="PRO_5039316637" evidence="4">
    <location>
        <begin position="29"/>
        <end position="474"/>
    </location>
</feature>
<accession>A0A0D7X345</accession>
<evidence type="ECO:0000256" key="1">
    <source>
        <dbReference type="ARBA" id="ARBA00009477"/>
    </source>
</evidence>
<dbReference type="EMBL" id="JTHP01000015">
    <property type="protein sequence ID" value="KJD45791.1"/>
    <property type="molecule type" value="Genomic_DNA"/>
</dbReference>
<dbReference type="RefSeq" id="WP_044645976.1">
    <property type="nucleotide sequence ID" value="NZ_JTHP01000015.1"/>
</dbReference>
<dbReference type="Gene3D" id="1.10.287.470">
    <property type="entry name" value="Helix hairpin bin"/>
    <property type="match status" value="2"/>
</dbReference>
<dbReference type="PATRIC" id="fig|159743.3.peg.2205"/>
<evidence type="ECO:0000256" key="2">
    <source>
        <dbReference type="ARBA" id="ARBA00022448"/>
    </source>
</evidence>
<keyword evidence="9" id="KW-1185">Reference proteome</keyword>
<dbReference type="Gene3D" id="2.40.50.100">
    <property type="match status" value="2"/>
</dbReference>
<dbReference type="FunFam" id="2.40.420.20:FF:000006">
    <property type="entry name" value="RND family efflux transporter MFP subunit"/>
    <property type="match status" value="1"/>
</dbReference>
<evidence type="ECO:0000256" key="3">
    <source>
        <dbReference type="SAM" id="Coils"/>
    </source>
</evidence>
<dbReference type="Gene3D" id="2.40.30.170">
    <property type="match status" value="1"/>
</dbReference>
<dbReference type="AlphaFoldDB" id="A0A0D7X345"/>
<feature type="domain" description="YbhG-like alpha-helical hairpin" evidence="5">
    <location>
        <begin position="134"/>
        <end position="246"/>
    </location>
</feature>
<dbReference type="GO" id="GO:1990281">
    <property type="term" value="C:efflux pump complex"/>
    <property type="evidence" value="ECO:0007669"/>
    <property type="project" value="TreeGrafter"/>
</dbReference>
<comment type="caution">
    <text evidence="8">The sequence shown here is derived from an EMBL/GenBank/DDBJ whole genome shotgun (WGS) entry which is preliminary data.</text>
</comment>
<dbReference type="NCBIfam" id="TIGR01730">
    <property type="entry name" value="RND_mfp"/>
    <property type="match status" value="1"/>
</dbReference>
<comment type="similarity">
    <text evidence="1">Belongs to the membrane fusion protein (MFP) (TC 8.A.1) family.</text>
</comment>
<dbReference type="Pfam" id="PF25881">
    <property type="entry name" value="HH_YBHG"/>
    <property type="match status" value="1"/>
</dbReference>
<evidence type="ECO:0000313" key="8">
    <source>
        <dbReference type="EMBL" id="KJD45791.1"/>
    </source>
</evidence>
<evidence type="ECO:0000259" key="7">
    <source>
        <dbReference type="Pfam" id="PF25989"/>
    </source>
</evidence>
<evidence type="ECO:0000313" key="9">
    <source>
        <dbReference type="Proteomes" id="UP000032534"/>
    </source>
</evidence>